<name>A0A6A5YLT6_9PLEO</name>
<dbReference type="OrthoDB" id="3945418at2759"/>
<dbReference type="GO" id="GO:0005506">
    <property type="term" value="F:iron ion binding"/>
    <property type="evidence" value="ECO:0007669"/>
    <property type="project" value="InterPro"/>
</dbReference>
<dbReference type="PRINTS" id="PR00359">
    <property type="entry name" value="BP450"/>
</dbReference>
<dbReference type="Proteomes" id="UP000799770">
    <property type="component" value="Unassembled WGS sequence"/>
</dbReference>
<evidence type="ECO:0000256" key="1">
    <source>
        <dbReference type="ARBA" id="ARBA00010617"/>
    </source>
</evidence>
<proteinExistence type="inferred from homology"/>
<dbReference type="InterPro" id="IPR002397">
    <property type="entry name" value="Cyt_P450_B"/>
</dbReference>
<dbReference type="EMBL" id="ML977350">
    <property type="protein sequence ID" value="KAF2108086.1"/>
    <property type="molecule type" value="Genomic_DNA"/>
</dbReference>
<organism evidence="3 4">
    <name type="scientific">Lophiotrema nucula</name>
    <dbReference type="NCBI Taxonomy" id="690887"/>
    <lineage>
        <taxon>Eukaryota</taxon>
        <taxon>Fungi</taxon>
        <taxon>Dikarya</taxon>
        <taxon>Ascomycota</taxon>
        <taxon>Pezizomycotina</taxon>
        <taxon>Dothideomycetes</taxon>
        <taxon>Pleosporomycetidae</taxon>
        <taxon>Pleosporales</taxon>
        <taxon>Lophiotremataceae</taxon>
        <taxon>Lophiotrema</taxon>
    </lineage>
</organism>
<dbReference type="GO" id="GO:0004497">
    <property type="term" value="F:monooxygenase activity"/>
    <property type="evidence" value="ECO:0007669"/>
    <property type="project" value="InterPro"/>
</dbReference>
<gene>
    <name evidence="3" type="ORF">BDV96DRAFT_606069</name>
</gene>
<accession>A0A6A5YLT6</accession>
<keyword evidence="4" id="KW-1185">Reference proteome</keyword>
<dbReference type="GO" id="GO:0016705">
    <property type="term" value="F:oxidoreductase activity, acting on paired donors, with incorporation or reduction of molecular oxygen"/>
    <property type="evidence" value="ECO:0007669"/>
    <property type="project" value="InterPro"/>
</dbReference>
<dbReference type="PANTHER" id="PTHR46696">
    <property type="entry name" value="P450, PUTATIVE (EUROFUNG)-RELATED"/>
    <property type="match status" value="1"/>
</dbReference>
<evidence type="ECO:0000313" key="4">
    <source>
        <dbReference type="Proteomes" id="UP000799770"/>
    </source>
</evidence>
<dbReference type="AlphaFoldDB" id="A0A6A5YLT6"/>
<dbReference type="Pfam" id="PF00067">
    <property type="entry name" value="p450"/>
    <property type="match status" value="1"/>
</dbReference>
<protein>
    <submittedName>
        <fullName evidence="3">Cytochrome P450</fullName>
    </submittedName>
</protein>
<dbReference type="PANTHER" id="PTHR46696:SF6">
    <property type="entry name" value="P450, PUTATIVE (EUROFUNG)-RELATED"/>
    <property type="match status" value="1"/>
</dbReference>
<sequence>MLTKYEDIKKCVSDTSTLISSVKAVVPSDPRGTRRPSLNTDTPVHTPYRIATDRTLKASRLKRLEPILGEHARREFQKVVDRGHSNVSTEFGAIFAAWVEVTWLNNEEDSTPNKEDVRFHSEKLYDMARALFGKRRENVRDPETDPASSLLGERVNGEPISEENLIDTLRQCLVVGMVTPPILFANIAAHLARDKALQQQLREEPRLIPSAVEEFVRLYVPYCGFCRTASHSIPLHDRKMNPGEPITMTYAAANRDPEVFADPNELC</sequence>
<dbReference type="Gene3D" id="1.10.630.10">
    <property type="entry name" value="Cytochrome P450"/>
    <property type="match status" value="1"/>
</dbReference>
<reference evidence="3" key="1">
    <citation type="journal article" date="2020" name="Stud. Mycol.">
        <title>101 Dothideomycetes genomes: a test case for predicting lifestyles and emergence of pathogens.</title>
        <authorList>
            <person name="Haridas S."/>
            <person name="Albert R."/>
            <person name="Binder M."/>
            <person name="Bloem J."/>
            <person name="Labutti K."/>
            <person name="Salamov A."/>
            <person name="Andreopoulos B."/>
            <person name="Baker S."/>
            <person name="Barry K."/>
            <person name="Bills G."/>
            <person name="Bluhm B."/>
            <person name="Cannon C."/>
            <person name="Castanera R."/>
            <person name="Culley D."/>
            <person name="Daum C."/>
            <person name="Ezra D."/>
            <person name="Gonzalez J."/>
            <person name="Henrissat B."/>
            <person name="Kuo A."/>
            <person name="Liang C."/>
            <person name="Lipzen A."/>
            <person name="Lutzoni F."/>
            <person name="Magnuson J."/>
            <person name="Mondo S."/>
            <person name="Nolan M."/>
            <person name="Ohm R."/>
            <person name="Pangilinan J."/>
            <person name="Park H.-J."/>
            <person name="Ramirez L."/>
            <person name="Alfaro M."/>
            <person name="Sun H."/>
            <person name="Tritt A."/>
            <person name="Yoshinaga Y."/>
            <person name="Zwiers L.-H."/>
            <person name="Turgeon B."/>
            <person name="Goodwin S."/>
            <person name="Spatafora J."/>
            <person name="Crous P."/>
            <person name="Grigoriev I."/>
        </authorList>
    </citation>
    <scope>NUCLEOTIDE SEQUENCE</scope>
    <source>
        <strain evidence="3">CBS 627.86</strain>
    </source>
</reference>
<comment type="similarity">
    <text evidence="1">Belongs to the cytochrome P450 family.</text>
</comment>
<feature type="region of interest" description="Disordered" evidence="2">
    <location>
        <begin position="26"/>
        <end position="45"/>
    </location>
</feature>
<evidence type="ECO:0000313" key="3">
    <source>
        <dbReference type="EMBL" id="KAF2108086.1"/>
    </source>
</evidence>
<dbReference type="GO" id="GO:0020037">
    <property type="term" value="F:heme binding"/>
    <property type="evidence" value="ECO:0007669"/>
    <property type="project" value="InterPro"/>
</dbReference>
<dbReference type="SUPFAM" id="SSF48264">
    <property type="entry name" value="Cytochrome P450"/>
    <property type="match status" value="1"/>
</dbReference>
<dbReference type="InterPro" id="IPR036396">
    <property type="entry name" value="Cyt_P450_sf"/>
</dbReference>
<dbReference type="InterPro" id="IPR001128">
    <property type="entry name" value="Cyt_P450"/>
</dbReference>
<evidence type="ECO:0000256" key="2">
    <source>
        <dbReference type="SAM" id="MobiDB-lite"/>
    </source>
</evidence>